<evidence type="ECO:0000256" key="3">
    <source>
        <dbReference type="ARBA" id="ARBA00004155"/>
    </source>
</evidence>
<dbReference type="GO" id="GO:0046856">
    <property type="term" value="P:phosphatidylinositol dephosphorylation"/>
    <property type="evidence" value="ECO:0007669"/>
    <property type="project" value="InterPro"/>
</dbReference>
<dbReference type="PANTHER" id="PTHR21014:SF4">
    <property type="entry name" value="PHOSPHATIDYLINOSITOL-4,5-BISPHOSPHATE 4-PHOSPHATASE"/>
    <property type="match status" value="1"/>
</dbReference>
<evidence type="ECO:0000256" key="7">
    <source>
        <dbReference type="ARBA" id="ARBA00022801"/>
    </source>
</evidence>
<evidence type="ECO:0000256" key="8">
    <source>
        <dbReference type="ARBA" id="ARBA00022989"/>
    </source>
</evidence>
<reference evidence="12" key="2">
    <citation type="submission" date="2019-04" db="EMBL/GenBank/DDBJ databases">
        <authorList>
            <person name="Howe K."/>
            <person name="Paulini M."/>
            <person name="Williams G."/>
        </authorList>
    </citation>
    <scope>NUCLEOTIDE SEQUENCE [LARGE SCALE GENOMIC DNA]</scope>
    <source>
        <strain evidence="12">FR3</strain>
    </source>
</reference>
<evidence type="ECO:0000256" key="6">
    <source>
        <dbReference type="ARBA" id="ARBA00022753"/>
    </source>
</evidence>
<evidence type="ECO:0000256" key="1">
    <source>
        <dbReference type="ARBA" id="ARBA00001261"/>
    </source>
</evidence>
<keyword evidence="10 11" id="KW-0458">Lysosome</keyword>
<dbReference type="GeneID" id="66059032"/>
<comment type="subcellular location">
    <subcellularLocation>
        <location evidence="2 11">Late endosome membrane</location>
        <topology evidence="2 11">Multi-pass membrane protein</topology>
    </subcellularLocation>
    <subcellularLocation>
        <location evidence="3 11">Lysosome membrane</location>
        <topology evidence="3 11">Multi-pass membrane protein</topology>
    </subcellularLocation>
</comment>
<dbReference type="Proteomes" id="UP000006672">
    <property type="component" value="Unassembled WGS sequence"/>
</dbReference>
<dbReference type="RefSeq" id="XP_042938510.1">
    <property type="nucleotide sequence ID" value="XM_043082576.1"/>
</dbReference>
<evidence type="ECO:0000256" key="10">
    <source>
        <dbReference type="ARBA" id="ARBA00023228"/>
    </source>
</evidence>
<dbReference type="EC" id="3.1.3.78" evidence="4 11"/>
<dbReference type="WBParaSite" id="Bm17844.1">
    <property type="protein sequence ID" value="Bm17844.1"/>
    <property type="gene ID" value="WBGene00268986"/>
</dbReference>
<sequence>MITDKTITTNANDSINDNNDKNIDAIVVVQRQIEINEHNPIDATTIMQLLATTTENAKQLSDSNKKIEASKEMDEKCILEVYSTKLLNVPPPAYSLTSPCLPPNSPQQLDWPPESPSYFDGYPPYPAGPPLLKIAYPKDIPGPTYACPKCDGRFLYYRQAGIVQCPFCHSAISIGRYVRIRACSFIMFGLLFLIISLTFGLATKILTDCSTGYFIVFAMIAVSGLMLLIRAFHMCFRYQETERIEFP</sequence>
<keyword evidence="7 11" id="KW-0378">Hydrolase</keyword>
<dbReference type="GO" id="GO:0030670">
    <property type="term" value="C:phagocytic vesicle membrane"/>
    <property type="evidence" value="ECO:0007669"/>
    <property type="project" value="TreeGrafter"/>
</dbReference>
<keyword evidence="6 11" id="KW-0967">Endosome</keyword>
<dbReference type="GO" id="GO:0005765">
    <property type="term" value="C:lysosomal membrane"/>
    <property type="evidence" value="ECO:0007669"/>
    <property type="project" value="UniProtKB-SubCell"/>
</dbReference>
<keyword evidence="9 11" id="KW-0472">Membrane</keyword>
<comment type="catalytic activity">
    <reaction evidence="1 11">
        <text>a 1,2-diacyl-sn-glycero-3-phospho-(1D-myo-inositol-4,5-bisphosphate) + H2O = a 1,2-diacyl-sn-glycero-3-phospho-(1D-myo-inositol-5-phosphate) + phosphate</text>
        <dbReference type="Rhea" id="RHEA:25674"/>
        <dbReference type="ChEBI" id="CHEBI:15377"/>
        <dbReference type="ChEBI" id="CHEBI:43474"/>
        <dbReference type="ChEBI" id="CHEBI:57795"/>
        <dbReference type="ChEBI" id="CHEBI:58456"/>
        <dbReference type="EC" id="3.1.3.78"/>
    </reaction>
</comment>
<dbReference type="GO" id="GO:0034597">
    <property type="term" value="F:phosphatidylinositol-4,5-bisphosphate 4-phosphatase activity"/>
    <property type="evidence" value="ECO:0007669"/>
    <property type="project" value="UniProtKB-EC"/>
</dbReference>
<dbReference type="InterPro" id="IPR019178">
    <property type="entry name" value="PtdIns-P2-Ptase"/>
</dbReference>
<evidence type="ECO:0000256" key="2">
    <source>
        <dbReference type="ARBA" id="ARBA00004107"/>
    </source>
</evidence>
<evidence type="ECO:0000256" key="4">
    <source>
        <dbReference type="ARBA" id="ARBA00012936"/>
    </source>
</evidence>
<accession>A0A5S6PEG8</accession>
<dbReference type="EMBL" id="CAAKNF010000195">
    <property type="protein sequence ID" value="VIO99544.1"/>
    <property type="molecule type" value="Genomic_DNA"/>
</dbReference>
<dbReference type="CTD" id="66059032"/>
<reference evidence="13" key="1">
    <citation type="journal article" date="2007" name="Science">
        <title>Draft genome of the filarial nematode parasite Brugia malayi.</title>
        <authorList>
            <person name="Ghedin E."/>
            <person name="Wang S."/>
            <person name="Spiro D."/>
            <person name="Caler E."/>
            <person name="Zhao Q."/>
            <person name="Crabtree J."/>
            <person name="Allen J.E."/>
            <person name="Delcher A.L."/>
            <person name="Guiliano D.B."/>
            <person name="Miranda-Saavedra D."/>
            <person name="Angiuoli S.V."/>
            <person name="Creasy T."/>
            <person name="Amedeo P."/>
            <person name="Haas B."/>
            <person name="El-Sayed N.M."/>
            <person name="Wortman J.R."/>
            <person name="Feldblyum T."/>
            <person name="Tallon L."/>
            <person name="Schatz M."/>
            <person name="Shumway M."/>
            <person name="Koo H."/>
            <person name="Salzberg S.L."/>
            <person name="Schobel S."/>
            <person name="Pertea M."/>
            <person name="Pop M."/>
            <person name="White O."/>
            <person name="Barton G.J."/>
            <person name="Carlow C.K."/>
            <person name="Crawford M.J."/>
            <person name="Daub J."/>
            <person name="Dimmic M.W."/>
            <person name="Estes C.F."/>
            <person name="Foster J.M."/>
            <person name="Ganatra M."/>
            <person name="Gregory W.F."/>
            <person name="Johnson N.M."/>
            <person name="Jin J."/>
            <person name="Komuniecki R."/>
            <person name="Korf I."/>
            <person name="Kumar S."/>
            <person name="Laney S."/>
            <person name="Li B.W."/>
            <person name="Li W."/>
            <person name="Lindblom T.H."/>
            <person name="Lustigman S."/>
            <person name="Ma D."/>
            <person name="Maina C.V."/>
            <person name="Martin D.M."/>
            <person name="McCarter J.P."/>
            <person name="McReynolds L."/>
            <person name="Mitreva M."/>
            <person name="Nutman T.B."/>
            <person name="Parkinson J."/>
            <person name="Peregrin-Alvarez J.M."/>
            <person name="Poole C."/>
            <person name="Ren Q."/>
            <person name="Saunders L."/>
            <person name="Sluder A.E."/>
            <person name="Smith K."/>
            <person name="Stanke M."/>
            <person name="Unnasch T.R."/>
            <person name="Ware J."/>
            <person name="Wei A.D."/>
            <person name="Weil G."/>
            <person name="Williams D.J."/>
            <person name="Zhang Y."/>
            <person name="Williams S.A."/>
            <person name="Fraser-Liggett C."/>
            <person name="Slatko B."/>
            <person name="Blaxter M.L."/>
            <person name="Scott A.L."/>
        </authorList>
    </citation>
    <scope>NUCLEOTIDE SEQUENCE</scope>
    <source>
        <strain evidence="13">FR3</strain>
    </source>
</reference>
<keyword evidence="13" id="KW-1185">Reference proteome</keyword>
<keyword evidence="5 11" id="KW-0812">Transmembrane</keyword>
<dbReference type="Pfam" id="PF09788">
    <property type="entry name" value="Tmemb_55A"/>
    <property type="match status" value="1"/>
</dbReference>
<protein>
    <recommendedName>
        <fullName evidence="4 11">Phosphatidylinositol-4,5-bisphosphate 4-phosphatase</fullName>
        <ecNumber evidence="4 11">3.1.3.78</ecNumber>
    </recommendedName>
</protein>
<evidence type="ECO:0000256" key="11">
    <source>
        <dbReference type="RuleBase" id="RU365008"/>
    </source>
</evidence>
<dbReference type="AlphaFoldDB" id="A0A4E9FQX1"/>
<dbReference type="OrthoDB" id="5842450at2759"/>
<accession>A0A4E9FQX1</accession>
<feature type="transmembrane region" description="Helical" evidence="11">
    <location>
        <begin position="185"/>
        <end position="206"/>
    </location>
</feature>
<comment type="function">
    <text evidence="11">Catalyzes the hydrolysis of phosphatidylinositol-4,5-bisphosphate (PtdIns-4,5-P2) to phosphatidylinositol-4-phosphate (PtdIns-4-P).</text>
</comment>
<gene>
    <name evidence="12 14" type="primary">Bm17844</name>
    <name evidence="12" type="ORF">BM_BM17844</name>
</gene>
<organism evidence="12">
    <name type="scientific">Brugia malayi</name>
    <name type="common">Filarial nematode worm</name>
    <dbReference type="NCBI Taxonomy" id="6279"/>
    <lineage>
        <taxon>Eukaryota</taxon>
        <taxon>Metazoa</taxon>
        <taxon>Ecdysozoa</taxon>
        <taxon>Nematoda</taxon>
        <taxon>Chromadorea</taxon>
        <taxon>Rhabditida</taxon>
        <taxon>Spirurina</taxon>
        <taxon>Spiruromorpha</taxon>
        <taxon>Filarioidea</taxon>
        <taxon>Onchocercidae</taxon>
        <taxon>Brugia</taxon>
    </lineage>
</organism>
<evidence type="ECO:0000256" key="5">
    <source>
        <dbReference type="ARBA" id="ARBA00022692"/>
    </source>
</evidence>
<evidence type="ECO:0000313" key="14">
    <source>
        <dbReference type="WBParaSite" id="Bm17844.1"/>
    </source>
</evidence>
<dbReference type="KEGG" id="bmy:BM_BM17844"/>
<feature type="transmembrane region" description="Helical" evidence="11">
    <location>
        <begin position="212"/>
        <end position="233"/>
    </location>
</feature>
<dbReference type="PANTHER" id="PTHR21014">
    <property type="entry name" value="PHOSPHATIDYLINOSITOL-4,5-BISPHOSPHATE 4-PHOSPHATASE"/>
    <property type="match status" value="1"/>
</dbReference>
<reference evidence="14" key="3">
    <citation type="submission" date="2019-12" db="UniProtKB">
        <authorList>
            <consortium name="WormBaseParasite"/>
        </authorList>
    </citation>
    <scope>IDENTIFICATION</scope>
</reference>
<evidence type="ECO:0000256" key="9">
    <source>
        <dbReference type="ARBA" id="ARBA00023136"/>
    </source>
</evidence>
<dbReference type="GO" id="GO:0005886">
    <property type="term" value="C:plasma membrane"/>
    <property type="evidence" value="ECO:0007669"/>
    <property type="project" value="TreeGrafter"/>
</dbReference>
<keyword evidence="8 11" id="KW-1133">Transmembrane helix</keyword>
<proteinExistence type="predicted"/>
<dbReference type="GO" id="GO:0031902">
    <property type="term" value="C:late endosome membrane"/>
    <property type="evidence" value="ECO:0007669"/>
    <property type="project" value="UniProtKB-SubCell"/>
</dbReference>
<name>A0A4E9FQX1_BRUMA</name>
<evidence type="ECO:0000313" key="13">
    <source>
        <dbReference type="Proteomes" id="UP000006672"/>
    </source>
</evidence>
<evidence type="ECO:0000313" key="12">
    <source>
        <dbReference type="EMBL" id="VIO99544.1"/>
    </source>
</evidence>